<proteinExistence type="predicted"/>
<name>A0A1M4U3X6_9LACT</name>
<sequence>MQFVAVNVLQASFDPIRALVLTLMVNTRRHIFDGITMFRPLFVVLKENANKSTLTI</sequence>
<accession>A0A1M4U3X6</accession>
<evidence type="ECO:0000313" key="1">
    <source>
        <dbReference type="EMBL" id="SHE51343.1"/>
    </source>
</evidence>
<reference evidence="1 2" key="1">
    <citation type="submission" date="2016-11" db="EMBL/GenBank/DDBJ databases">
        <authorList>
            <person name="Jaros S."/>
            <person name="Januszkiewicz K."/>
            <person name="Wedrychowicz H."/>
        </authorList>
    </citation>
    <scope>NUCLEOTIDE SEQUENCE [LARGE SCALE GENOMIC DNA]</scope>
    <source>
        <strain evidence="1 2">DSM 15692</strain>
    </source>
</reference>
<dbReference type="STRING" id="1121025.SAMN02745249_00576"/>
<dbReference type="EMBL" id="FQUF01000007">
    <property type="protein sequence ID" value="SHE51343.1"/>
    <property type="molecule type" value="Genomic_DNA"/>
</dbReference>
<protein>
    <submittedName>
        <fullName evidence="1">Uncharacterized protein</fullName>
    </submittedName>
</protein>
<evidence type="ECO:0000313" key="2">
    <source>
        <dbReference type="Proteomes" id="UP000184128"/>
    </source>
</evidence>
<dbReference type="RefSeq" id="WP_159431720.1">
    <property type="nucleotide sequence ID" value="NZ_FQUF01000007.1"/>
</dbReference>
<organism evidence="1 2">
    <name type="scientific">Atopostipes suicloacalis DSM 15692</name>
    <dbReference type="NCBI Taxonomy" id="1121025"/>
    <lineage>
        <taxon>Bacteria</taxon>
        <taxon>Bacillati</taxon>
        <taxon>Bacillota</taxon>
        <taxon>Bacilli</taxon>
        <taxon>Lactobacillales</taxon>
        <taxon>Carnobacteriaceae</taxon>
        <taxon>Atopostipes</taxon>
    </lineage>
</organism>
<dbReference type="OrthoDB" id="3181706at2"/>
<dbReference type="Proteomes" id="UP000184128">
    <property type="component" value="Unassembled WGS sequence"/>
</dbReference>
<keyword evidence="2" id="KW-1185">Reference proteome</keyword>
<gene>
    <name evidence="1" type="ORF">SAMN02745249_00576</name>
</gene>
<dbReference type="AlphaFoldDB" id="A0A1M4U3X6"/>